<dbReference type="InterPro" id="IPR014225">
    <property type="entry name" value="Spore_II_D_firmicutes"/>
</dbReference>
<feature type="transmembrane region" description="Helical" evidence="1">
    <location>
        <begin position="37"/>
        <end position="60"/>
    </location>
</feature>
<dbReference type="EMBL" id="JANFXK010000018">
    <property type="protein sequence ID" value="MCQ4637974.1"/>
    <property type="molecule type" value="Genomic_DNA"/>
</dbReference>
<keyword evidence="1" id="KW-0812">Transmembrane</keyword>
<dbReference type="PANTHER" id="PTHR30032">
    <property type="entry name" value="N-ACETYLMURAMOYL-L-ALANINE AMIDASE-RELATED"/>
    <property type="match status" value="1"/>
</dbReference>
<dbReference type="Pfam" id="PF08486">
    <property type="entry name" value="SpoIID"/>
    <property type="match status" value="1"/>
</dbReference>
<dbReference type="Proteomes" id="UP001524502">
    <property type="component" value="Unassembled WGS sequence"/>
</dbReference>
<dbReference type="NCBIfam" id="TIGR02870">
    <property type="entry name" value="spore_II_D"/>
    <property type="match status" value="1"/>
</dbReference>
<dbReference type="NCBIfam" id="TIGR02669">
    <property type="entry name" value="SpoIID_LytB"/>
    <property type="match status" value="1"/>
</dbReference>
<dbReference type="RefSeq" id="WP_256133165.1">
    <property type="nucleotide sequence ID" value="NZ_JANFXK010000018.1"/>
</dbReference>
<feature type="domain" description="Sporulation stage II protein D amidase enhancer LytB N-terminal" evidence="2">
    <location>
        <begin position="94"/>
        <end position="204"/>
    </location>
</feature>
<dbReference type="PANTHER" id="PTHR30032:SF4">
    <property type="entry name" value="AMIDASE ENHANCER"/>
    <property type="match status" value="1"/>
</dbReference>
<evidence type="ECO:0000259" key="2">
    <source>
        <dbReference type="Pfam" id="PF08486"/>
    </source>
</evidence>
<evidence type="ECO:0000313" key="3">
    <source>
        <dbReference type="EMBL" id="MCQ4637974.1"/>
    </source>
</evidence>
<keyword evidence="4" id="KW-1185">Reference proteome</keyword>
<evidence type="ECO:0000256" key="1">
    <source>
        <dbReference type="SAM" id="Phobius"/>
    </source>
</evidence>
<dbReference type="InterPro" id="IPR051922">
    <property type="entry name" value="Bact_Sporulation_Assoc"/>
</dbReference>
<reference evidence="3 4" key="1">
    <citation type="submission" date="2022-06" db="EMBL/GenBank/DDBJ databases">
        <title>Isolation of gut microbiota from human fecal samples.</title>
        <authorList>
            <person name="Pamer E.G."/>
            <person name="Barat B."/>
            <person name="Waligurski E."/>
            <person name="Medina S."/>
            <person name="Paddock L."/>
            <person name="Mostad J."/>
        </authorList>
    </citation>
    <scope>NUCLEOTIDE SEQUENCE [LARGE SCALE GENOMIC DNA]</scope>
    <source>
        <strain evidence="3 4">SL.3.17</strain>
    </source>
</reference>
<keyword evidence="1" id="KW-1133">Transmembrane helix</keyword>
<accession>A0ABT1RS52</accession>
<keyword evidence="1" id="KW-0472">Membrane</keyword>
<protein>
    <submittedName>
        <fullName evidence="3">Stage II sporulation protein D</fullName>
    </submittedName>
</protein>
<evidence type="ECO:0000313" key="4">
    <source>
        <dbReference type="Proteomes" id="UP001524502"/>
    </source>
</evidence>
<dbReference type="InterPro" id="IPR013486">
    <property type="entry name" value="SpoIID/LytB"/>
</dbReference>
<organism evidence="3 4">
    <name type="scientific">Anaerovorax odorimutans</name>
    <dbReference type="NCBI Taxonomy" id="109327"/>
    <lineage>
        <taxon>Bacteria</taxon>
        <taxon>Bacillati</taxon>
        <taxon>Bacillota</taxon>
        <taxon>Clostridia</taxon>
        <taxon>Peptostreptococcales</taxon>
        <taxon>Anaerovoracaceae</taxon>
        <taxon>Anaerovorax</taxon>
    </lineage>
</organism>
<proteinExistence type="predicted"/>
<comment type="caution">
    <text evidence="3">The sequence shown here is derived from an EMBL/GenBank/DDBJ whole genome shotgun (WGS) entry which is preliminary data.</text>
</comment>
<dbReference type="InterPro" id="IPR013693">
    <property type="entry name" value="SpoIID/LytB_N"/>
</dbReference>
<gene>
    <name evidence="3" type="primary">spoIID</name>
    <name evidence="3" type="ORF">NE619_14655</name>
</gene>
<name>A0ABT1RS52_9FIRM</name>
<sequence length="370" mass="41126">MRRKIRKMRNKIHIPRVRTRRSFSFHPEMLVRFLKPLLIIHIIVIFVLVVVPFTITKVFIPEQAAPEKTADKTEQKPVVESIKKETIPKKITVYRKSIGKTESVAFEDYVKGVVASEMPSTFEKEALKAQAVAARTYSLSKYLRAKKSGNPSAHPKAPVCDTVHCQVFQDEKNLKKVKGSKWMKSDWKKISAAVEDTRGQLMYYNGKLVEQALFHSSSGGKTENCEDVFSAAVPYLVSVESPYEDDATHKNESTSMSISEFTSKLKAAYPKISFGTVTADNIKIKSHSNGGRVEKMKVGSGTVTGIQVRQALGLYSANFKITTSKNTITFTTTGSGHGVGMSQYGANGMAKAGYNYKEILSHYYSGTVIL</sequence>